<reference evidence="2" key="1">
    <citation type="submission" date="2018-11" db="EMBL/GenBank/DDBJ databases">
        <authorList>
            <consortium name="Pathogen Informatics"/>
        </authorList>
    </citation>
    <scope>NUCLEOTIDE SEQUENCE</scope>
</reference>
<feature type="compositionally biased region" description="Pro residues" evidence="1">
    <location>
        <begin position="199"/>
        <end position="211"/>
    </location>
</feature>
<dbReference type="Proteomes" id="UP000784294">
    <property type="component" value="Unassembled WGS sequence"/>
</dbReference>
<feature type="region of interest" description="Disordered" evidence="1">
    <location>
        <begin position="171"/>
        <end position="258"/>
    </location>
</feature>
<organism evidence="2 3">
    <name type="scientific">Protopolystoma xenopodis</name>
    <dbReference type="NCBI Taxonomy" id="117903"/>
    <lineage>
        <taxon>Eukaryota</taxon>
        <taxon>Metazoa</taxon>
        <taxon>Spiralia</taxon>
        <taxon>Lophotrochozoa</taxon>
        <taxon>Platyhelminthes</taxon>
        <taxon>Monogenea</taxon>
        <taxon>Polyopisthocotylea</taxon>
        <taxon>Polystomatidea</taxon>
        <taxon>Polystomatidae</taxon>
        <taxon>Protopolystoma</taxon>
    </lineage>
</organism>
<feature type="compositionally biased region" description="Basic and acidic residues" evidence="1">
    <location>
        <begin position="180"/>
        <end position="198"/>
    </location>
</feature>
<feature type="region of interest" description="Disordered" evidence="1">
    <location>
        <begin position="140"/>
        <end position="159"/>
    </location>
</feature>
<name>A0A448WBI7_9PLAT</name>
<sequence>MLPENNSVLPFAISPNEPGFAQSFCAHRISHQAMAILLFRIFEMRLFLFFWHKMVQSNMKIARLLVLLSSSREMVVKFGRIQAANMCVSVCVCVCVSGTRIVRTSALFTPGRQSSSDWFALSGWIRAVLVTMSIKTKCTVPRLPTRPPHPHPHPPGGTAVEVAEIAGTLAQSRCQPPRRSCRETLARPSWYREPDPKSPRPMIPRPRPPPSGRDGVESPEATAAADSDARGLRADREARLDSRDSVGRRGSPVLTRHW</sequence>
<evidence type="ECO:0000256" key="1">
    <source>
        <dbReference type="SAM" id="MobiDB-lite"/>
    </source>
</evidence>
<protein>
    <submittedName>
        <fullName evidence="2">Uncharacterized protein</fullName>
    </submittedName>
</protein>
<proteinExistence type="predicted"/>
<evidence type="ECO:0000313" key="3">
    <source>
        <dbReference type="Proteomes" id="UP000784294"/>
    </source>
</evidence>
<gene>
    <name evidence="2" type="ORF">PXEA_LOCUS1151</name>
</gene>
<keyword evidence="3" id="KW-1185">Reference proteome</keyword>
<dbReference type="EMBL" id="CAAALY010002337">
    <property type="protein sequence ID" value="VEL07711.1"/>
    <property type="molecule type" value="Genomic_DNA"/>
</dbReference>
<evidence type="ECO:0000313" key="2">
    <source>
        <dbReference type="EMBL" id="VEL07711.1"/>
    </source>
</evidence>
<accession>A0A448WBI7</accession>
<feature type="compositionally biased region" description="Basic and acidic residues" evidence="1">
    <location>
        <begin position="227"/>
        <end position="247"/>
    </location>
</feature>
<comment type="caution">
    <text evidence="2">The sequence shown here is derived from an EMBL/GenBank/DDBJ whole genome shotgun (WGS) entry which is preliminary data.</text>
</comment>
<dbReference type="AlphaFoldDB" id="A0A448WBI7"/>